<dbReference type="PANTHER" id="PTHR33375">
    <property type="entry name" value="CHROMOSOME-PARTITIONING PROTEIN PARB-RELATED"/>
    <property type="match status" value="1"/>
</dbReference>
<dbReference type="AlphaFoldDB" id="A0A645HTU6"/>
<accession>A0A645HTU6</accession>
<dbReference type="Pfam" id="PF17762">
    <property type="entry name" value="HTH_ParB"/>
    <property type="match status" value="1"/>
</dbReference>
<evidence type="ECO:0000313" key="3">
    <source>
        <dbReference type="EMBL" id="MPN39574.1"/>
    </source>
</evidence>
<dbReference type="GO" id="GO:0003677">
    <property type="term" value="F:DNA binding"/>
    <property type="evidence" value="ECO:0007669"/>
    <property type="project" value="InterPro"/>
</dbReference>
<dbReference type="NCBIfam" id="TIGR00180">
    <property type="entry name" value="parB_part"/>
    <property type="match status" value="1"/>
</dbReference>
<dbReference type="PANTHER" id="PTHR33375:SF1">
    <property type="entry name" value="CHROMOSOME-PARTITIONING PROTEIN PARB-RELATED"/>
    <property type="match status" value="1"/>
</dbReference>
<comment type="caution">
    <text evidence="3">The sequence shown here is derived from an EMBL/GenBank/DDBJ whole genome shotgun (WGS) entry which is preliminary data.</text>
</comment>
<dbReference type="InterPro" id="IPR004437">
    <property type="entry name" value="ParB/RepB/Spo0J"/>
</dbReference>
<dbReference type="GO" id="GO:0005694">
    <property type="term" value="C:chromosome"/>
    <property type="evidence" value="ECO:0007669"/>
    <property type="project" value="TreeGrafter"/>
</dbReference>
<protein>
    <submittedName>
        <fullName evidence="3">Stage 0 sporulation protein J</fullName>
    </submittedName>
</protein>
<dbReference type="Gene3D" id="1.10.10.2830">
    <property type="match status" value="1"/>
</dbReference>
<gene>
    <name evidence="3" type="primary">spo0J_29</name>
    <name evidence="3" type="ORF">SDC9_187102</name>
</gene>
<sequence length="178" mass="20462">MMEISVLENIQREDLNVIEEANAYNTLLVNLNYTQEQLADRLGKSRTHITNLLRILRLPPEVQQLVIDNKLTMGHVRPLITMKDEHAIIDLANRIIKDELSVREVEKLLQPATAKVKSEPKPDIFLDNVRHIMEDKLQTKVEITKTRLTIEYSGVDDLNRILEILDCLEADNNDGSLD</sequence>
<feature type="domain" description="ParB/Spo0J HTH" evidence="2">
    <location>
        <begin position="13"/>
        <end position="110"/>
    </location>
</feature>
<comment type="similarity">
    <text evidence="1">Belongs to the ParB family.</text>
</comment>
<evidence type="ECO:0000259" key="2">
    <source>
        <dbReference type="Pfam" id="PF17762"/>
    </source>
</evidence>
<dbReference type="EMBL" id="VSSQ01095467">
    <property type="protein sequence ID" value="MPN39574.1"/>
    <property type="molecule type" value="Genomic_DNA"/>
</dbReference>
<dbReference type="SUPFAM" id="SSF109709">
    <property type="entry name" value="KorB DNA-binding domain-like"/>
    <property type="match status" value="1"/>
</dbReference>
<organism evidence="3">
    <name type="scientific">bioreactor metagenome</name>
    <dbReference type="NCBI Taxonomy" id="1076179"/>
    <lineage>
        <taxon>unclassified sequences</taxon>
        <taxon>metagenomes</taxon>
        <taxon>ecological metagenomes</taxon>
    </lineage>
</organism>
<proteinExistence type="inferred from homology"/>
<dbReference type="InterPro" id="IPR050336">
    <property type="entry name" value="Chromosome_partition/occlusion"/>
</dbReference>
<evidence type="ECO:0000256" key="1">
    <source>
        <dbReference type="ARBA" id="ARBA00006295"/>
    </source>
</evidence>
<dbReference type="GO" id="GO:0045881">
    <property type="term" value="P:positive regulation of sporulation resulting in formation of a cellular spore"/>
    <property type="evidence" value="ECO:0007669"/>
    <property type="project" value="TreeGrafter"/>
</dbReference>
<name>A0A645HTU6_9ZZZZ</name>
<dbReference type="FunFam" id="1.10.10.2830:FF:000001">
    <property type="entry name" value="Chromosome partitioning protein ParB"/>
    <property type="match status" value="1"/>
</dbReference>
<reference evidence="3" key="1">
    <citation type="submission" date="2019-08" db="EMBL/GenBank/DDBJ databases">
        <authorList>
            <person name="Kucharzyk K."/>
            <person name="Murdoch R.W."/>
            <person name="Higgins S."/>
            <person name="Loffler F."/>
        </authorList>
    </citation>
    <scope>NUCLEOTIDE SEQUENCE</scope>
</reference>
<dbReference type="InterPro" id="IPR041468">
    <property type="entry name" value="HTH_ParB/Spo0J"/>
</dbReference>
<dbReference type="GO" id="GO:0007059">
    <property type="term" value="P:chromosome segregation"/>
    <property type="evidence" value="ECO:0007669"/>
    <property type="project" value="TreeGrafter"/>
</dbReference>